<proteinExistence type="predicted"/>
<reference evidence="2" key="1">
    <citation type="submission" date="2016-10" db="EMBL/GenBank/DDBJ databases">
        <authorList>
            <person name="Varghese N."/>
            <person name="Submissions S."/>
        </authorList>
    </citation>
    <scope>NUCLEOTIDE SEQUENCE [LARGE SCALE GENOMIC DNA]</scope>
    <source>
        <strain evidence="2">JCM 21621</strain>
    </source>
</reference>
<protein>
    <submittedName>
        <fullName evidence="1">Uncharacterized protein</fullName>
    </submittedName>
</protein>
<organism evidence="1 2">
    <name type="scientific">Pseudomonas jinjuensis</name>
    <dbReference type="NCBI Taxonomy" id="198616"/>
    <lineage>
        <taxon>Bacteria</taxon>
        <taxon>Pseudomonadati</taxon>
        <taxon>Pseudomonadota</taxon>
        <taxon>Gammaproteobacteria</taxon>
        <taxon>Pseudomonadales</taxon>
        <taxon>Pseudomonadaceae</taxon>
        <taxon>Pseudomonas</taxon>
    </lineage>
</organism>
<dbReference type="AlphaFoldDB" id="A0A1H0GEY1"/>
<dbReference type="EMBL" id="FNIJ01000007">
    <property type="protein sequence ID" value="SDO05299.1"/>
    <property type="molecule type" value="Genomic_DNA"/>
</dbReference>
<gene>
    <name evidence="1" type="ORF">SAMN05216193_107161</name>
</gene>
<dbReference type="Proteomes" id="UP000242957">
    <property type="component" value="Unassembled WGS sequence"/>
</dbReference>
<evidence type="ECO:0000313" key="1">
    <source>
        <dbReference type="EMBL" id="SDO05299.1"/>
    </source>
</evidence>
<accession>A0A1H0GEY1</accession>
<dbReference type="STRING" id="198616.SAMN05216193_107161"/>
<evidence type="ECO:0000313" key="2">
    <source>
        <dbReference type="Proteomes" id="UP000242957"/>
    </source>
</evidence>
<keyword evidence="2" id="KW-1185">Reference proteome</keyword>
<name>A0A1H0GEY1_9PSED</name>
<sequence length="40" mass="4100">MPATGHDVGGMAPSYRLYGPFAISDNIRTHPGSAKARAAG</sequence>